<keyword evidence="5" id="KW-1185">Reference proteome</keyword>
<evidence type="ECO:0000313" key="5">
    <source>
        <dbReference type="Proteomes" id="UP001196509"/>
    </source>
</evidence>
<protein>
    <recommendedName>
        <fullName evidence="1">chorismate mutase</fullName>
        <ecNumber evidence="1">5.4.99.5</ecNumber>
    </recommendedName>
</protein>
<proteinExistence type="predicted"/>
<name>A0AAE3D454_9HYPH</name>
<dbReference type="InterPro" id="IPR002701">
    <property type="entry name" value="CM_II_prokaryot"/>
</dbReference>
<dbReference type="PANTHER" id="PTHR38041">
    <property type="entry name" value="CHORISMATE MUTASE"/>
    <property type="match status" value="1"/>
</dbReference>
<gene>
    <name evidence="4" type="ORF">K1W69_24795</name>
</gene>
<keyword evidence="2" id="KW-0413">Isomerase</keyword>
<dbReference type="SMART" id="SM00830">
    <property type="entry name" value="CM_2"/>
    <property type="match status" value="1"/>
</dbReference>
<dbReference type="NCBIfam" id="TIGR01803">
    <property type="entry name" value="CM-like"/>
    <property type="match status" value="1"/>
</dbReference>
<feature type="domain" description="Chorismate mutase" evidence="3">
    <location>
        <begin position="1"/>
        <end position="86"/>
    </location>
</feature>
<dbReference type="PANTHER" id="PTHR38041:SF1">
    <property type="entry name" value="CHORISMATE MUTASE"/>
    <property type="match status" value="1"/>
</dbReference>
<comment type="caution">
    <text evidence="4">The sequence shown here is derived from an EMBL/GenBank/DDBJ whole genome shotgun (WGS) entry which is preliminary data.</text>
</comment>
<dbReference type="GO" id="GO:0004106">
    <property type="term" value="F:chorismate mutase activity"/>
    <property type="evidence" value="ECO:0007669"/>
    <property type="project" value="UniProtKB-EC"/>
</dbReference>
<evidence type="ECO:0000256" key="1">
    <source>
        <dbReference type="ARBA" id="ARBA00012404"/>
    </source>
</evidence>
<dbReference type="AlphaFoldDB" id="A0AAE3D454"/>
<dbReference type="GO" id="GO:0046417">
    <property type="term" value="P:chorismate metabolic process"/>
    <property type="evidence" value="ECO:0007669"/>
    <property type="project" value="InterPro"/>
</dbReference>
<evidence type="ECO:0000256" key="2">
    <source>
        <dbReference type="ARBA" id="ARBA00023235"/>
    </source>
</evidence>
<dbReference type="InterPro" id="IPR036979">
    <property type="entry name" value="CM_dom_sf"/>
</dbReference>
<dbReference type="GO" id="GO:0016835">
    <property type="term" value="F:carbon-oxygen lyase activity"/>
    <property type="evidence" value="ECO:0007669"/>
    <property type="project" value="InterPro"/>
</dbReference>
<dbReference type="Gene3D" id="1.20.59.10">
    <property type="entry name" value="Chorismate mutase"/>
    <property type="match status" value="1"/>
</dbReference>
<organism evidence="4 5">
    <name type="scientific">Flavimaribacter sediminis</name>
    <dbReference type="NCBI Taxonomy" id="2865987"/>
    <lineage>
        <taxon>Bacteria</taxon>
        <taxon>Pseudomonadati</taxon>
        <taxon>Pseudomonadota</taxon>
        <taxon>Alphaproteobacteria</taxon>
        <taxon>Hyphomicrobiales</taxon>
        <taxon>Rhizobiaceae</taxon>
        <taxon>Flavimaribacter</taxon>
    </lineage>
</organism>
<dbReference type="InterPro" id="IPR051331">
    <property type="entry name" value="Chorismate_mutase-related"/>
</dbReference>
<dbReference type="Proteomes" id="UP001196509">
    <property type="component" value="Unassembled WGS sequence"/>
</dbReference>
<dbReference type="SUPFAM" id="SSF48600">
    <property type="entry name" value="Chorismate mutase II"/>
    <property type="match status" value="1"/>
</dbReference>
<accession>A0AAE3D454</accession>
<reference evidence="4" key="1">
    <citation type="submission" date="2021-08" db="EMBL/GenBank/DDBJ databases">
        <title>Hoeflea bacterium WL0058 sp. nov., isolated from the sediment.</title>
        <authorList>
            <person name="Wang L."/>
            <person name="Zhang D."/>
        </authorList>
    </citation>
    <scope>NUCLEOTIDE SEQUENCE</scope>
    <source>
        <strain evidence="4">WL0058</strain>
    </source>
</reference>
<dbReference type="EMBL" id="JAICBX010000006">
    <property type="protein sequence ID" value="MBW8640433.1"/>
    <property type="molecule type" value="Genomic_DNA"/>
</dbReference>
<sequence>MVDIRVEIDRLDRDLMKLLAERSTYVDRAADIKRVTGEAPDTQWRVKEVLDNARRNASDNGLDPDFAEALWRHLLKLSISQETDRLNQN</sequence>
<dbReference type="PROSITE" id="PS51168">
    <property type="entry name" value="CHORISMATE_MUT_2"/>
    <property type="match status" value="1"/>
</dbReference>
<dbReference type="InterPro" id="IPR008241">
    <property type="entry name" value="Isochorismate_pyruvate-lyase"/>
</dbReference>
<evidence type="ECO:0000313" key="4">
    <source>
        <dbReference type="EMBL" id="MBW8640433.1"/>
    </source>
</evidence>
<evidence type="ECO:0000259" key="3">
    <source>
        <dbReference type="PROSITE" id="PS51168"/>
    </source>
</evidence>
<dbReference type="EC" id="5.4.99.5" evidence="1"/>
<dbReference type="InterPro" id="IPR036263">
    <property type="entry name" value="Chorismate_II_sf"/>
</dbReference>
<dbReference type="Pfam" id="PF01817">
    <property type="entry name" value="CM_2"/>
    <property type="match status" value="1"/>
</dbReference>
<dbReference type="GO" id="GO:0009697">
    <property type="term" value="P:salicylic acid biosynthetic process"/>
    <property type="evidence" value="ECO:0007669"/>
    <property type="project" value="InterPro"/>
</dbReference>